<comment type="catalytic activity">
    <reaction evidence="1">
        <text>a uridine in RNA = a pseudouridine in RNA</text>
        <dbReference type="Rhea" id="RHEA:48348"/>
        <dbReference type="Rhea" id="RHEA-COMP:12068"/>
        <dbReference type="Rhea" id="RHEA-COMP:12069"/>
        <dbReference type="ChEBI" id="CHEBI:65314"/>
        <dbReference type="ChEBI" id="CHEBI:65315"/>
    </reaction>
</comment>
<dbReference type="HOGENOM" id="CLU_016902_0_0_11"/>
<dbReference type="PANTHER" id="PTHR21600:SF84">
    <property type="entry name" value="PSEUDOURIDINE SYNTHASE RSUA_RLUA-LIKE DOMAIN-CONTAINING PROTEIN"/>
    <property type="match status" value="1"/>
</dbReference>
<feature type="domain" description="Pseudouridine synthase RsuA/RluA-like" evidence="4">
    <location>
        <begin position="117"/>
        <end position="276"/>
    </location>
</feature>
<reference evidence="5 6" key="1">
    <citation type="submission" date="2013-02" db="EMBL/GenBank/DDBJ databases">
        <title>The complete genome sequence of Corynebacterium vitaeruminis DSM 20294.</title>
        <authorList>
            <person name="Ruckert C."/>
            <person name="Albersmeier A."/>
            <person name="Kalinowski J."/>
        </authorList>
    </citation>
    <scope>NUCLEOTIDE SEQUENCE [LARGE SCALE GENOMIC DNA]</scope>
    <source>
        <strain evidence="6">ATCC 10234</strain>
    </source>
</reference>
<evidence type="ECO:0000313" key="6">
    <source>
        <dbReference type="Proteomes" id="UP000019222"/>
    </source>
</evidence>
<proteinExistence type="predicted"/>
<evidence type="ECO:0000313" key="5">
    <source>
        <dbReference type="EMBL" id="AHI23872.1"/>
    </source>
</evidence>
<dbReference type="KEGG" id="cvt:B843_12480"/>
<dbReference type="EMBL" id="CP004353">
    <property type="protein sequence ID" value="AHI23872.1"/>
    <property type="molecule type" value="Genomic_DNA"/>
</dbReference>
<accession>W5Y3T9</accession>
<sequence>MDNRVIHIPRGHAPLPIKNGLNPTRARVPEEFAGRPAFDFLWHLISTQRRRNPADTVEAARERFTQGQVVASRGQRGTVLSQSTLLSLDDDLWFYRMPTEEAPIPFSCEIIHEDDRLLVVDKPPFLATMPRGKHITQTATVQMRRSTGIEDLAPAHRLDRLTSGVLVFTKERKYRGAYQTLFAERKAQKTYEAVAAYDYSIEPGTVWRHRIEKIPGVMQAEIIEGQANSETLLAEIKPLPQERSERLAARYGVDAELATYVLKPATGKTHQLRVHMFAAGVPILGDPTYPCLLPETEESFAHPMHLTARQLEFVDPITGEAQRFESTRVL</sequence>
<dbReference type="GO" id="GO:0000455">
    <property type="term" value="P:enzyme-directed rRNA pseudouridine synthesis"/>
    <property type="evidence" value="ECO:0007669"/>
    <property type="project" value="TreeGrafter"/>
</dbReference>
<dbReference type="SUPFAM" id="SSF55120">
    <property type="entry name" value="Pseudouridine synthase"/>
    <property type="match status" value="1"/>
</dbReference>
<dbReference type="PROSITE" id="PS01129">
    <property type="entry name" value="PSI_RLU"/>
    <property type="match status" value="1"/>
</dbReference>
<dbReference type="InterPro" id="IPR006224">
    <property type="entry name" value="PsdUridine_synth_RluA-like_CS"/>
</dbReference>
<dbReference type="InterPro" id="IPR050188">
    <property type="entry name" value="RluA_PseudoU_synthase"/>
</dbReference>
<dbReference type="AlphaFoldDB" id="W5Y3T9"/>
<evidence type="ECO:0000256" key="2">
    <source>
        <dbReference type="ARBA" id="ARBA00031870"/>
    </source>
</evidence>
<dbReference type="eggNOG" id="COG0564">
    <property type="taxonomic scope" value="Bacteria"/>
</dbReference>
<dbReference type="GO" id="GO:0009982">
    <property type="term" value="F:pseudouridine synthase activity"/>
    <property type="evidence" value="ECO:0007669"/>
    <property type="project" value="InterPro"/>
</dbReference>
<evidence type="ECO:0000256" key="1">
    <source>
        <dbReference type="ARBA" id="ARBA00000073"/>
    </source>
</evidence>
<name>W5Y3T9_9CORY</name>
<dbReference type="InterPro" id="IPR006145">
    <property type="entry name" value="PsdUridine_synth_RsuA/RluA"/>
</dbReference>
<dbReference type="STRING" id="1224164.B843_12480"/>
<organism evidence="5 6">
    <name type="scientific">Corynebacterium vitaeruminis DSM 20294</name>
    <dbReference type="NCBI Taxonomy" id="1224164"/>
    <lineage>
        <taxon>Bacteria</taxon>
        <taxon>Bacillati</taxon>
        <taxon>Actinomycetota</taxon>
        <taxon>Actinomycetes</taxon>
        <taxon>Mycobacteriales</taxon>
        <taxon>Corynebacteriaceae</taxon>
        <taxon>Corynebacterium</taxon>
    </lineage>
</organism>
<dbReference type="PATRIC" id="fig|1224164.3.peg.2520"/>
<dbReference type="PANTHER" id="PTHR21600">
    <property type="entry name" value="MITOCHONDRIAL RNA PSEUDOURIDINE SYNTHASE"/>
    <property type="match status" value="1"/>
</dbReference>
<dbReference type="Pfam" id="PF00849">
    <property type="entry name" value="PseudoU_synth_2"/>
    <property type="match status" value="1"/>
</dbReference>
<dbReference type="GO" id="GO:0140098">
    <property type="term" value="F:catalytic activity, acting on RNA"/>
    <property type="evidence" value="ECO:0007669"/>
    <property type="project" value="UniProtKB-ARBA"/>
</dbReference>
<protein>
    <recommendedName>
        <fullName evidence="2">RNA pseudouridylate synthase</fullName>
    </recommendedName>
    <alternativeName>
        <fullName evidence="3">RNA-uridine isomerase</fullName>
    </alternativeName>
</protein>
<dbReference type="GO" id="GO:0003723">
    <property type="term" value="F:RNA binding"/>
    <property type="evidence" value="ECO:0007669"/>
    <property type="project" value="InterPro"/>
</dbReference>
<gene>
    <name evidence="5" type="ORF">B843_12480</name>
</gene>
<keyword evidence="6" id="KW-1185">Reference proteome</keyword>
<dbReference type="InterPro" id="IPR020103">
    <property type="entry name" value="PsdUridine_synth_cat_dom_sf"/>
</dbReference>
<evidence type="ECO:0000259" key="4">
    <source>
        <dbReference type="Pfam" id="PF00849"/>
    </source>
</evidence>
<dbReference type="Gene3D" id="3.30.2350.10">
    <property type="entry name" value="Pseudouridine synthase"/>
    <property type="match status" value="1"/>
</dbReference>
<dbReference type="Proteomes" id="UP000019222">
    <property type="component" value="Chromosome"/>
</dbReference>
<evidence type="ECO:0000256" key="3">
    <source>
        <dbReference type="ARBA" id="ARBA00033164"/>
    </source>
</evidence>